<dbReference type="EMBL" id="CP000851">
    <property type="protein sequence ID" value="ABV86893.1"/>
    <property type="molecule type" value="Genomic_DNA"/>
</dbReference>
<dbReference type="Pfam" id="PF04828">
    <property type="entry name" value="GFA"/>
    <property type="match status" value="1"/>
</dbReference>
<evidence type="ECO:0000256" key="3">
    <source>
        <dbReference type="ARBA" id="ARBA00022833"/>
    </source>
</evidence>
<keyword evidence="3" id="KW-0862">Zinc</keyword>
<proteinExistence type="inferred from homology"/>
<dbReference type="PANTHER" id="PTHR33337">
    <property type="entry name" value="GFA DOMAIN-CONTAINING PROTEIN"/>
    <property type="match status" value="1"/>
</dbReference>
<organism evidence="6 7">
    <name type="scientific">Shewanella pealeana (strain ATCC 700345 / ANG-SQ1)</name>
    <dbReference type="NCBI Taxonomy" id="398579"/>
    <lineage>
        <taxon>Bacteria</taxon>
        <taxon>Pseudomonadati</taxon>
        <taxon>Pseudomonadota</taxon>
        <taxon>Gammaproteobacteria</taxon>
        <taxon>Alteromonadales</taxon>
        <taxon>Shewanellaceae</taxon>
        <taxon>Shewanella</taxon>
    </lineage>
</organism>
<dbReference type="GO" id="GO:0016846">
    <property type="term" value="F:carbon-sulfur lyase activity"/>
    <property type="evidence" value="ECO:0007669"/>
    <property type="project" value="InterPro"/>
</dbReference>
<reference evidence="6 7" key="1">
    <citation type="submission" date="2007-10" db="EMBL/GenBank/DDBJ databases">
        <title>Complete sequence of Shewanella pealeana ATCC 700345.</title>
        <authorList>
            <consortium name="US DOE Joint Genome Institute"/>
            <person name="Copeland A."/>
            <person name="Lucas S."/>
            <person name="Lapidus A."/>
            <person name="Barry K."/>
            <person name="Glavina del Rio T."/>
            <person name="Dalin E."/>
            <person name="Tice H."/>
            <person name="Pitluck S."/>
            <person name="Chertkov O."/>
            <person name="Brettin T."/>
            <person name="Bruce D."/>
            <person name="Detter J.C."/>
            <person name="Han C."/>
            <person name="Schmutz J."/>
            <person name="Larimer F."/>
            <person name="Land M."/>
            <person name="Hauser L."/>
            <person name="Kyrpides N."/>
            <person name="Kim E."/>
            <person name="Zhao J.-S.Z."/>
            <person name="Manno D."/>
            <person name="Hawari J."/>
            <person name="Richardson P."/>
        </authorList>
    </citation>
    <scope>NUCLEOTIDE SEQUENCE [LARGE SCALE GENOMIC DNA]</scope>
    <source>
        <strain evidence="7">ATCC 700345 / ANG-SQ1</strain>
    </source>
</reference>
<dbReference type="InterPro" id="IPR006913">
    <property type="entry name" value="CENP-V/GFA"/>
</dbReference>
<dbReference type="GO" id="GO:0046872">
    <property type="term" value="F:metal ion binding"/>
    <property type="evidence" value="ECO:0007669"/>
    <property type="project" value="UniProtKB-KW"/>
</dbReference>
<comment type="similarity">
    <text evidence="1">Belongs to the Gfa family.</text>
</comment>
<dbReference type="SUPFAM" id="SSF51316">
    <property type="entry name" value="Mss4-like"/>
    <property type="match status" value="1"/>
</dbReference>
<evidence type="ECO:0000313" key="7">
    <source>
        <dbReference type="Proteomes" id="UP000002608"/>
    </source>
</evidence>
<dbReference type="Proteomes" id="UP000002608">
    <property type="component" value="Chromosome"/>
</dbReference>
<evidence type="ECO:0000313" key="6">
    <source>
        <dbReference type="EMBL" id="ABV86893.1"/>
    </source>
</evidence>
<accession>A8H2V6</accession>
<keyword evidence="7" id="KW-1185">Reference proteome</keyword>
<gene>
    <name evidence="6" type="ordered locus">Spea_1568</name>
</gene>
<keyword evidence="2" id="KW-0479">Metal-binding</keyword>
<evidence type="ECO:0000256" key="1">
    <source>
        <dbReference type="ARBA" id="ARBA00005495"/>
    </source>
</evidence>
<protein>
    <submittedName>
        <fullName evidence="6">Glutathione-dependent formaldehyde-activating GFA</fullName>
    </submittedName>
</protein>
<dbReference type="HOGENOM" id="CLU_055491_4_0_6"/>
<dbReference type="AlphaFoldDB" id="A8H2V6"/>
<keyword evidence="4" id="KW-0456">Lyase</keyword>
<evidence type="ECO:0000256" key="2">
    <source>
        <dbReference type="ARBA" id="ARBA00022723"/>
    </source>
</evidence>
<dbReference type="STRING" id="398579.Spea_1568"/>
<sequence length="158" mass="18446">MFSYRYSTNIVRVAKMASNCNLKNKATEHLKGGCLCNKLQYHVTGMPFDADFCHCRHCQQSTGSVVGAWMDFKREQVTWLTELPKEYASSEHVRRGFCQHCGSQVSFRDLRYPQYFTLSISTLDKPNIIKPNYHIYTDSQLEWLNIQDECPRYSQNRG</sequence>
<dbReference type="InterPro" id="IPR011057">
    <property type="entry name" value="Mss4-like_sf"/>
</dbReference>
<evidence type="ECO:0000256" key="4">
    <source>
        <dbReference type="ARBA" id="ARBA00023239"/>
    </source>
</evidence>
<dbReference type="PANTHER" id="PTHR33337:SF40">
    <property type="entry name" value="CENP-V_GFA DOMAIN-CONTAINING PROTEIN-RELATED"/>
    <property type="match status" value="1"/>
</dbReference>
<evidence type="ECO:0000259" key="5">
    <source>
        <dbReference type="PROSITE" id="PS51891"/>
    </source>
</evidence>
<feature type="domain" description="CENP-V/GFA" evidence="5">
    <location>
        <begin position="30"/>
        <end position="137"/>
    </location>
</feature>
<name>A8H2V6_SHEPA</name>
<dbReference type="KEGG" id="spl:Spea_1568"/>
<dbReference type="Gene3D" id="3.90.1590.10">
    <property type="entry name" value="glutathione-dependent formaldehyde- activating enzyme (gfa)"/>
    <property type="match status" value="1"/>
</dbReference>
<dbReference type="eggNOG" id="COG3791">
    <property type="taxonomic scope" value="Bacteria"/>
</dbReference>
<dbReference type="PROSITE" id="PS51891">
    <property type="entry name" value="CENP_V_GFA"/>
    <property type="match status" value="1"/>
</dbReference>